<evidence type="ECO:0000313" key="3">
    <source>
        <dbReference type="EMBL" id="XBS47687.1"/>
    </source>
</evidence>
<feature type="compositionally biased region" description="Low complexity" evidence="1">
    <location>
        <begin position="134"/>
        <end position="152"/>
    </location>
</feature>
<proteinExistence type="predicted"/>
<evidence type="ECO:0000256" key="2">
    <source>
        <dbReference type="SAM" id="Phobius"/>
    </source>
</evidence>
<protein>
    <recommendedName>
        <fullName evidence="4">Holin</fullName>
    </recommendedName>
</protein>
<dbReference type="InterPro" id="IPR057700">
    <property type="entry name" value="DUF7940"/>
</dbReference>
<dbReference type="Pfam" id="PF25612">
    <property type="entry name" value="DUF7940"/>
    <property type="match status" value="1"/>
</dbReference>
<dbReference type="EMBL" id="PP856017">
    <property type="protein sequence ID" value="XBS47687.1"/>
    <property type="molecule type" value="Genomic_DNA"/>
</dbReference>
<gene>
    <name evidence="3" type="ORF">SURPRISE13_161</name>
</gene>
<sequence>MEVKRFKSSEAIMSFFSALGDKIEAGLNKVGLELVAEWRKFYTMYSVWFFAIVGAAPDLYNLALQSGLLTGASAPPLLTRIIAIVSFVGAASRLIKQKHLDTLTTSASDAQAAASAVATLASLSTSATSTAATPAAAPPVAAAPQTPDQPAAGTPPPAA</sequence>
<keyword evidence="2" id="KW-0472">Membrane</keyword>
<organism evidence="3">
    <name type="scientific">Burkholderia phage vB_BgluM-SURPRISE13</name>
    <dbReference type="NCBI Taxonomy" id="3159457"/>
    <lineage>
        <taxon>Viruses</taxon>
    </lineage>
</organism>
<name>A0AAU7PFT7_9VIRU</name>
<accession>A0AAU7PFT7</accession>
<feature type="transmembrane region" description="Helical" evidence="2">
    <location>
        <begin position="41"/>
        <end position="57"/>
    </location>
</feature>
<feature type="region of interest" description="Disordered" evidence="1">
    <location>
        <begin position="134"/>
        <end position="159"/>
    </location>
</feature>
<keyword evidence="2" id="KW-1133">Transmembrane helix</keyword>
<keyword evidence="2" id="KW-0812">Transmembrane</keyword>
<evidence type="ECO:0008006" key="4">
    <source>
        <dbReference type="Google" id="ProtNLM"/>
    </source>
</evidence>
<reference evidence="3" key="1">
    <citation type="submission" date="2024-05" db="EMBL/GenBank/DDBJ databases">
        <title>Isolation and characterization of the novel Burkholderia jumbo bacteriophage Surprise13.</title>
        <authorList>
            <person name="Supina B.S.I."/>
            <person name="Dennis J."/>
        </authorList>
    </citation>
    <scope>NUCLEOTIDE SEQUENCE</scope>
</reference>
<feature type="transmembrane region" description="Helical" evidence="2">
    <location>
        <begin position="77"/>
        <end position="95"/>
    </location>
</feature>
<evidence type="ECO:0000256" key="1">
    <source>
        <dbReference type="SAM" id="MobiDB-lite"/>
    </source>
</evidence>